<keyword evidence="5" id="KW-0862">Zinc</keyword>
<evidence type="ECO:0000256" key="2">
    <source>
        <dbReference type="ARBA" id="ARBA00022723"/>
    </source>
</evidence>
<keyword evidence="11" id="KW-1185">Reference proteome</keyword>
<dbReference type="Gene3D" id="3.30.160.60">
    <property type="entry name" value="Classic Zinc Finger"/>
    <property type="match status" value="3"/>
</dbReference>
<keyword evidence="4 7" id="KW-0863">Zinc-finger</keyword>
<evidence type="ECO:0000256" key="5">
    <source>
        <dbReference type="ARBA" id="ARBA00022833"/>
    </source>
</evidence>
<evidence type="ECO:0000256" key="7">
    <source>
        <dbReference type="PROSITE-ProRule" id="PRU00042"/>
    </source>
</evidence>
<evidence type="ECO:0000256" key="6">
    <source>
        <dbReference type="ARBA" id="ARBA00023242"/>
    </source>
</evidence>
<feature type="region of interest" description="Disordered" evidence="8">
    <location>
        <begin position="128"/>
        <end position="162"/>
    </location>
</feature>
<reference evidence="10" key="1">
    <citation type="submission" date="2022-03" db="EMBL/GenBank/DDBJ databases">
        <authorList>
            <person name="Legras J.-L."/>
            <person name="Devillers H."/>
            <person name="Grondin C."/>
        </authorList>
    </citation>
    <scope>NUCLEOTIDE SEQUENCE</scope>
    <source>
        <strain evidence="10">CLIB 1423</strain>
    </source>
</reference>
<dbReference type="PROSITE" id="PS00028">
    <property type="entry name" value="ZINC_FINGER_C2H2_1"/>
    <property type="match status" value="4"/>
</dbReference>
<evidence type="ECO:0000313" key="10">
    <source>
        <dbReference type="EMBL" id="CAH2356085.1"/>
    </source>
</evidence>
<evidence type="ECO:0000256" key="8">
    <source>
        <dbReference type="SAM" id="MobiDB-lite"/>
    </source>
</evidence>
<dbReference type="Pfam" id="PF04082">
    <property type="entry name" value="Fungal_trans"/>
    <property type="match status" value="1"/>
</dbReference>
<dbReference type="GO" id="GO:0006351">
    <property type="term" value="P:DNA-templated transcription"/>
    <property type="evidence" value="ECO:0007669"/>
    <property type="project" value="InterPro"/>
</dbReference>
<keyword evidence="3" id="KW-0677">Repeat</keyword>
<dbReference type="GO" id="GO:0008270">
    <property type="term" value="F:zinc ion binding"/>
    <property type="evidence" value="ECO:0007669"/>
    <property type="project" value="UniProtKB-KW"/>
</dbReference>
<dbReference type="SMART" id="SM00355">
    <property type="entry name" value="ZnF_C2H2"/>
    <property type="match status" value="4"/>
</dbReference>
<dbReference type="InterPro" id="IPR036236">
    <property type="entry name" value="Znf_C2H2_sf"/>
</dbReference>
<sequence>MVSERKNRDRKTGQYACSFGSCGKVLSRLDHLKRHERTHDSKERLYCDWPGCKQWFIGSDAKSKHRKKHSDLGTGVHFFESATSGTKSNAESALDVVENQSAFSRELSMGKPSSGEAFSNANAEINDEYSKNSTSSSTPMNSDVGIESDNERQRLEAKRRNRNKGQYTCSIVNCGKVLNRLDHLRRHEKSHDPKKKLYCNWPGCEQSFTRSDARSKHLKRHADLSTEVHYLENFHNGAGITDKNRQDQSALNASVLLELEKSPSDDVISNINKDVNENISIVDSSSKFGTNSNGHLGLESDNERQGISTYLSPSNLIELFFLDESLNQNMNHVGGVVGIHPTFSSELQNGYSPLSELEKLFANSPNFPKLVESKHVDNSILDPLKQLIPAISSHPDFGVSQVETFLEVYWNVYHPQYPILHRPSFSTTDCNPLLLLCMVIHGASLTYCLPHLKEEFVNPHQLADQIAEPLRWLIFANPSCKPPANVWIIQCLLLLECYEITSSSRELHERAYIYHGTKIQLLRRSPILGGDPKNEEKEDQINQTNESNSYASKDNMWKRWIGNESMKRATFMAFYLDIIHATIYGHSVILYAHQIHLSLPCEDELWEFNKSGLTASNGLLPQLQTPKFHLALRKILKKQKVETSSFGKKILLGGLLSIMFQMSQKDLRLSNNEWEALQETWKDTISLGIDYWRKEICNDDCCITTNSLYNKSVKIAGGDFDEESDELKLIPTMLRSNDRRCKFSIYHISQIYLRITHYDYIIYAGAPSRMNVPVREEEYLAVTKRVLEWSKNLNGRISVIHAYLFLFEMLLEKGSDDLLYAYDPNLDPFLHRKNIIISAVLVIFAYNYSLYGPESTEEDPMIYREDGYSYLKRIRRAFKKVKGKVNEPYNSLIKTYEKELQNIKNTNHIAGLLSLFYESYRRSNWEIGREYSKLLKNCIERCVGKKNITCNDMYERSISNQRYTD</sequence>
<dbReference type="EMBL" id="CAKXYY010000052">
    <property type="protein sequence ID" value="CAH2356085.1"/>
    <property type="molecule type" value="Genomic_DNA"/>
</dbReference>
<organism evidence="10 11">
    <name type="scientific">[Candida] railenensis</name>
    <dbReference type="NCBI Taxonomy" id="45579"/>
    <lineage>
        <taxon>Eukaryota</taxon>
        <taxon>Fungi</taxon>
        <taxon>Dikarya</taxon>
        <taxon>Ascomycota</taxon>
        <taxon>Saccharomycotina</taxon>
        <taxon>Pichiomycetes</taxon>
        <taxon>Debaryomycetaceae</taxon>
        <taxon>Kurtzmaniella</taxon>
    </lineage>
</organism>
<feature type="compositionally biased region" description="Basic and acidic residues" evidence="8">
    <location>
        <begin position="149"/>
        <end position="158"/>
    </location>
</feature>
<gene>
    <name evidence="10" type="ORF">CLIB1423_52S00166</name>
</gene>
<evidence type="ECO:0000259" key="9">
    <source>
        <dbReference type="PROSITE" id="PS50157"/>
    </source>
</evidence>
<dbReference type="InterPro" id="IPR007219">
    <property type="entry name" value="XnlR_reg_dom"/>
</dbReference>
<feature type="domain" description="C2H2-type" evidence="9">
    <location>
        <begin position="167"/>
        <end position="196"/>
    </location>
</feature>
<dbReference type="InterPro" id="IPR051059">
    <property type="entry name" value="VerF-like"/>
</dbReference>
<comment type="caution">
    <text evidence="10">The sequence shown here is derived from an EMBL/GenBank/DDBJ whole genome shotgun (WGS) entry which is preliminary data.</text>
</comment>
<dbReference type="InterPro" id="IPR013087">
    <property type="entry name" value="Znf_C2H2_type"/>
</dbReference>
<protein>
    <submittedName>
        <fullName evidence="10">Zinc finger protein</fullName>
    </submittedName>
</protein>
<keyword evidence="6" id="KW-0539">Nucleus</keyword>
<evidence type="ECO:0000256" key="4">
    <source>
        <dbReference type="ARBA" id="ARBA00022771"/>
    </source>
</evidence>
<dbReference type="PANTHER" id="PTHR40626:SF14">
    <property type="entry name" value="C2H2 TYPE ZINC FINGER DOMAIN PROTEIN (AFU_ORTHOLOGUE AFUA_1G02360)"/>
    <property type="match status" value="1"/>
</dbReference>
<dbReference type="PANTHER" id="PTHR40626">
    <property type="entry name" value="MIP31509P"/>
    <property type="match status" value="1"/>
</dbReference>
<dbReference type="GO" id="GO:0005634">
    <property type="term" value="C:nucleus"/>
    <property type="evidence" value="ECO:0007669"/>
    <property type="project" value="UniProtKB-SubCell"/>
</dbReference>
<dbReference type="CDD" id="cd12148">
    <property type="entry name" value="fungal_TF_MHR"/>
    <property type="match status" value="1"/>
</dbReference>
<dbReference type="Pfam" id="PF00096">
    <property type="entry name" value="zf-C2H2"/>
    <property type="match status" value="2"/>
</dbReference>
<evidence type="ECO:0000313" key="11">
    <source>
        <dbReference type="Proteomes" id="UP000837801"/>
    </source>
</evidence>
<comment type="subcellular location">
    <subcellularLocation>
        <location evidence="1">Nucleus</location>
    </subcellularLocation>
</comment>
<dbReference type="GO" id="GO:0000981">
    <property type="term" value="F:DNA-binding transcription factor activity, RNA polymerase II-specific"/>
    <property type="evidence" value="ECO:0007669"/>
    <property type="project" value="InterPro"/>
</dbReference>
<dbReference type="OrthoDB" id="1405595at2759"/>
<evidence type="ECO:0000256" key="3">
    <source>
        <dbReference type="ARBA" id="ARBA00022737"/>
    </source>
</evidence>
<dbReference type="PROSITE" id="PS51257">
    <property type="entry name" value="PROKAR_LIPOPROTEIN"/>
    <property type="match status" value="1"/>
</dbReference>
<dbReference type="SUPFAM" id="SSF57667">
    <property type="entry name" value="beta-beta-alpha zinc fingers"/>
    <property type="match status" value="2"/>
</dbReference>
<name>A0A9P0W1X9_9ASCO</name>
<feature type="compositionally biased region" description="Polar residues" evidence="8">
    <location>
        <begin position="131"/>
        <end position="141"/>
    </location>
</feature>
<accession>A0A9P0W1X9</accession>
<proteinExistence type="predicted"/>
<dbReference type="GO" id="GO:0000785">
    <property type="term" value="C:chromatin"/>
    <property type="evidence" value="ECO:0007669"/>
    <property type="project" value="TreeGrafter"/>
</dbReference>
<dbReference type="GO" id="GO:0000978">
    <property type="term" value="F:RNA polymerase II cis-regulatory region sequence-specific DNA binding"/>
    <property type="evidence" value="ECO:0007669"/>
    <property type="project" value="InterPro"/>
</dbReference>
<dbReference type="AlphaFoldDB" id="A0A9P0W1X9"/>
<evidence type="ECO:0000256" key="1">
    <source>
        <dbReference type="ARBA" id="ARBA00004123"/>
    </source>
</evidence>
<keyword evidence="2" id="KW-0479">Metal-binding</keyword>
<feature type="domain" description="C2H2-type" evidence="9">
    <location>
        <begin position="15"/>
        <end position="44"/>
    </location>
</feature>
<dbReference type="Proteomes" id="UP000837801">
    <property type="component" value="Unassembled WGS sequence"/>
</dbReference>
<dbReference type="PROSITE" id="PS50157">
    <property type="entry name" value="ZINC_FINGER_C2H2_2"/>
    <property type="match status" value="2"/>
</dbReference>